<organism evidence="1 2">
    <name type="scientific">Triparma verrucosa</name>
    <dbReference type="NCBI Taxonomy" id="1606542"/>
    <lineage>
        <taxon>Eukaryota</taxon>
        <taxon>Sar</taxon>
        <taxon>Stramenopiles</taxon>
        <taxon>Ochrophyta</taxon>
        <taxon>Bolidophyceae</taxon>
        <taxon>Parmales</taxon>
        <taxon>Triparmaceae</taxon>
        <taxon>Triparma</taxon>
    </lineage>
</organism>
<dbReference type="Gene3D" id="3.80.10.10">
    <property type="entry name" value="Ribonuclease Inhibitor"/>
    <property type="match status" value="1"/>
</dbReference>
<comment type="caution">
    <text evidence="1">The sequence shown here is derived from an EMBL/GenBank/DDBJ whole genome shotgun (WGS) entry which is preliminary data.</text>
</comment>
<dbReference type="EMBL" id="BRXX01000283">
    <property type="protein sequence ID" value="GMI02422.1"/>
    <property type="molecule type" value="Genomic_DNA"/>
</dbReference>
<dbReference type="InterPro" id="IPR032675">
    <property type="entry name" value="LRR_dom_sf"/>
</dbReference>
<dbReference type="AlphaFoldDB" id="A0A9W7C9E6"/>
<keyword evidence="2" id="KW-1185">Reference proteome</keyword>
<evidence type="ECO:0000313" key="1">
    <source>
        <dbReference type="EMBL" id="GMI02422.1"/>
    </source>
</evidence>
<evidence type="ECO:0008006" key="3">
    <source>
        <dbReference type="Google" id="ProtNLM"/>
    </source>
</evidence>
<evidence type="ECO:0000313" key="2">
    <source>
        <dbReference type="Proteomes" id="UP001165160"/>
    </source>
</evidence>
<sequence length="325" mass="35063">MSDADSTDPLPTTLKVSSSTVNLSNISKTAAKVWRQPHSNSFDPDPVESCLVDLHAYHGSLDGEYLEGIHWSDCDGSMFDSSHVLSLAPISTHLKTLSLMNCSVPTTSLSPVLIASLGHATLKNLNLELTCNNIDGLVGTVAACCPSLETLCLLNSSTSEWWVSESDVNLLAHSALNLRVLHLSGINFSTFDYDDDSESKSSPEPTFKLKGLNLQCNNLTTSILRTLTTSKLTQFSLTNPPDSSNPPPSTLLRILGSLSPPLLALSLIDVPLLSPDVKSIFTYFPELRRLSIGATPLNINDETFEEVQGDSIEGRLMVPSPPLLT</sequence>
<reference evidence="2" key="1">
    <citation type="journal article" date="2023" name="Commun. Biol.">
        <title>Genome analysis of Parmales, the sister group of diatoms, reveals the evolutionary specialization of diatoms from phago-mixotrophs to photoautotrophs.</title>
        <authorList>
            <person name="Ban H."/>
            <person name="Sato S."/>
            <person name="Yoshikawa S."/>
            <person name="Yamada K."/>
            <person name="Nakamura Y."/>
            <person name="Ichinomiya M."/>
            <person name="Sato N."/>
            <person name="Blanc-Mathieu R."/>
            <person name="Endo H."/>
            <person name="Kuwata A."/>
            <person name="Ogata H."/>
        </authorList>
    </citation>
    <scope>NUCLEOTIDE SEQUENCE [LARGE SCALE GENOMIC DNA]</scope>
    <source>
        <strain evidence="2">NIES 3699</strain>
    </source>
</reference>
<protein>
    <recommendedName>
        <fullName evidence="3">RNI-like protein</fullName>
    </recommendedName>
</protein>
<proteinExistence type="predicted"/>
<accession>A0A9W7C9E6</accession>
<name>A0A9W7C9E6_9STRA</name>
<gene>
    <name evidence="1" type="ORF">TrVE_jg2888</name>
</gene>
<dbReference type="SUPFAM" id="SSF52047">
    <property type="entry name" value="RNI-like"/>
    <property type="match status" value="1"/>
</dbReference>
<dbReference type="Proteomes" id="UP001165160">
    <property type="component" value="Unassembled WGS sequence"/>
</dbReference>